<feature type="transmembrane region" description="Helical" evidence="1">
    <location>
        <begin position="519"/>
        <end position="540"/>
    </location>
</feature>
<feature type="transmembrane region" description="Helical" evidence="1">
    <location>
        <begin position="610"/>
        <end position="625"/>
    </location>
</feature>
<keyword evidence="1" id="KW-0472">Membrane</keyword>
<dbReference type="EMBL" id="CP040396">
    <property type="protein sequence ID" value="QCT04591.1"/>
    <property type="molecule type" value="Genomic_DNA"/>
</dbReference>
<evidence type="ECO:0000256" key="1">
    <source>
        <dbReference type="SAM" id="Phobius"/>
    </source>
</evidence>
<gene>
    <name evidence="2" type="ORF">E6C60_3886</name>
</gene>
<reference evidence="2 3" key="1">
    <citation type="submission" date="2019-05" db="EMBL/GenBank/DDBJ databases">
        <authorList>
            <person name="Chen C."/>
        </authorList>
    </citation>
    <scope>NUCLEOTIDE SEQUENCE [LARGE SCALE GENOMIC DNA]</scope>
    <source>
        <strain evidence="2 3">HB172198</strain>
    </source>
</reference>
<feature type="transmembrane region" description="Helical" evidence="1">
    <location>
        <begin position="39"/>
        <end position="56"/>
    </location>
</feature>
<dbReference type="AlphaFoldDB" id="A0A4P8XRV5"/>
<feature type="transmembrane region" description="Helical" evidence="1">
    <location>
        <begin position="552"/>
        <end position="577"/>
    </location>
</feature>
<proteinExistence type="predicted"/>
<dbReference type="Proteomes" id="UP000300879">
    <property type="component" value="Chromosome"/>
</dbReference>
<feature type="transmembrane region" description="Helical" evidence="1">
    <location>
        <begin position="663"/>
        <end position="683"/>
    </location>
</feature>
<dbReference type="KEGG" id="palo:E6C60_3886"/>
<evidence type="ECO:0000313" key="3">
    <source>
        <dbReference type="Proteomes" id="UP000300879"/>
    </source>
</evidence>
<feature type="transmembrane region" description="Helical" evidence="1">
    <location>
        <begin position="632"/>
        <end position="651"/>
    </location>
</feature>
<feature type="transmembrane region" description="Helical" evidence="1">
    <location>
        <begin position="485"/>
        <end position="507"/>
    </location>
</feature>
<keyword evidence="1" id="KW-0812">Transmembrane</keyword>
<name>A0A4P8XRV5_9BACL</name>
<dbReference type="InterPro" id="IPR043748">
    <property type="entry name" value="DUF5693"/>
</dbReference>
<feature type="transmembrane region" description="Helical" evidence="1">
    <location>
        <begin position="445"/>
        <end position="464"/>
    </location>
</feature>
<sequence length="697" mass="77172">MKDGLAELRASTDKSRHLNEGEIFVVQQWKRWSLAARKWLWILVALGVLSALPVGYDRLQTESTSKQVELVFDYRDLLDISVYRTYPEAYITEQLDQLKDAGVTSMALFESTLEEFIKSGRIVVYDAQQAADLTEEAVSRRNNFTYVVFSTAESAETIKPIIEATFTRLDIPVRDWEYNGSDGLILEIPRVEAGLKPMAPDPITMDMLREKGFSIVPRLSDTLPYNEEYMTSLMAYFADYGVQRLLFDGDAAKGFKNHEEDKSLTHFAGLLNQYDIGLIAIENIKVPQKGFELLSYLTDYNVARLYSLSERDAALDPKVISDRFVLASKDRNIRMFYLNAEPLRDGTQGTITDPINNLVEALGETGHTISDMEQNGFTMGPAEAFEVSESSLQRYFKLGALIGALALITLMISYFIPLLTIPAFVIGLIGTAGLYVLNSELMEQAVALAVTISGPTVAMILAVRKVTESSSRVGSMSTGRRLTHALVLFIKTTVLTLAAVPLLVALLNNVTYMLVLDQFRGVNLLAVAPMGLTAIYVLLYRGGQASRAGIQTLLNTPITLLWVAAAGIIGIVGMYYLSRTGNAGSVSSIEMAFRSFLENTFGVRPRNKEFLLAHPVLLLGLFLSFKYRHAAYLLIIGAMGQLSIVGTFTHLHSPLYISAVRGLLGLGLGLLIGLGLILAWQIGERIWKSWSHRLKPL</sequence>
<keyword evidence="1" id="KW-1133">Transmembrane helix</keyword>
<accession>A0A4P8XRV5</accession>
<feature type="transmembrane region" description="Helical" evidence="1">
    <location>
        <begin position="398"/>
        <end position="425"/>
    </location>
</feature>
<keyword evidence="3" id="KW-1185">Reference proteome</keyword>
<organism evidence="2 3">
    <name type="scientific">Paenibacillus algicola</name>
    <dbReference type="NCBI Taxonomy" id="2565926"/>
    <lineage>
        <taxon>Bacteria</taxon>
        <taxon>Bacillati</taxon>
        <taxon>Bacillota</taxon>
        <taxon>Bacilli</taxon>
        <taxon>Bacillales</taxon>
        <taxon>Paenibacillaceae</taxon>
        <taxon>Paenibacillus</taxon>
    </lineage>
</organism>
<dbReference type="Pfam" id="PF18949">
    <property type="entry name" value="DUF5693"/>
    <property type="match status" value="1"/>
</dbReference>
<protein>
    <submittedName>
        <fullName evidence="2">Uncharacterized protein</fullName>
    </submittedName>
</protein>
<evidence type="ECO:0000313" key="2">
    <source>
        <dbReference type="EMBL" id="QCT04591.1"/>
    </source>
</evidence>